<keyword evidence="3" id="KW-1185">Reference proteome</keyword>
<sequence length="172" mass="19636">MSCTLITEKLKKSYYYMTCHVSSLWNDVRRPRGDTVRILATKKLGSGARLATDNTLHVCKLRCFLSFFLSSSLFSSIQIVRYPLKISNGRNESRHVSSAFFSSFFPFLHYRGVGREEEHQKETHGKSNAIDESTPIDEVQGPGVIERAKEEVEAIVQTILPKKDQDVDQNHR</sequence>
<evidence type="ECO:0000256" key="1">
    <source>
        <dbReference type="SAM" id="MobiDB-lite"/>
    </source>
</evidence>
<protein>
    <submittedName>
        <fullName evidence="2">Uncharacterized protein</fullName>
    </submittedName>
</protein>
<feature type="region of interest" description="Disordered" evidence="1">
    <location>
        <begin position="116"/>
        <end position="142"/>
    </location>
</feature>
<dbReference type="Proteomes" id="UP000236161">
    <property type="component" value="Unassembled WGS sequence"/>
</dbReference>
<dbReference type="OrthoDB" id="1932113at2759"/>
<accession>A0A2I0B041</accession>
<dbReference type="STRING" id="1088818.A0A2I0B041"/>
<organism evidence="2 3">
    <name type="scientific">Apostasia shenzhenica</name>
    <dbReference type="NCBI Taxonomy" id="1088818"/>
    <lineage>
        <taxon>Eukaryota</taxon>
        <taxon>Viridiplantae</taxon>
        <taxon>Streptophyta</taxon>
        <taxon>Embryophyta</taxon>
        <taxon>Tracheophyta</taxon>
        <taxon>Spermatophyta</taxon>
        <taxon>Magnoliopsida</taxon>
        <taxon>Liliopsida</taxon>
        <taxon>Asparagales</taxon>
        <taxon>Orchidaceae</taxon>
        <taxon>Apostasioideae</taxon>
        <taxon>Apostasia</taxon>
    </lineage>
</organism>
<reference evidence="2 3" key="1">
    <citation type="journal article" date="2017" name="Nature">
        <title>The Apostasia genome and the evolution of orchids.</title>
        <authorList>
            <person name="Zhang G.Q."/>
            <person name="Liu K.W."/>
            <person name="Li Z."/>
            <person name="Lohaus R."/>
            <person name="Hsiao Y.Y."/>
            <person name="Niu S.C."/>
            <person name="Wang J.Y."/>
            <person name="Lin Y.C."/>
            <person name="Xu Q."/>
            <person name="Chen L.J."/>
            <person name="Yoshida K."/>
            <person name="Fujiwara S."/>
            <person name="Wang Z.W."/>
            <person name="Zhang Y.Q."/>
            <person name="Mitsuda N."/>
            <person name="Wang M."/>
            <person name="Liu G.H."/>
            <person name="Pecoraro L."/>
            <person name="Huang H.X."/>
            <person name="Xiao X.J."/>
            <person name="Lin M."/>
            <person name="Wu X.Y."/>
            <person name="Wu W.L."/>
            <person name="Chen Y.Y."/>
            <person name="Chang S.B."/>
            <person name="Sakamoto S."/>
            <person name="Ohme-Takagi M."/>
            <person name="Yagi M."/>
            <person name="Zeng S.J."/>
            <person name="Shen C.Y."/>
            <person name="Yeh C.M."/>
            <person name="Luo Y.B."/>
            <person name="Tsai W.C."/>
            <person name="Van de Peer Y."/>
            <person name="Liu Z.J."/>
        </authorList>
    </citation>
    <scope>NUCLEOTIDE SEQUENCE [LARGE SCALE GENOMIC DNA]</scope>
    <source>
        <strain evidence="3">cv. Shenzhen</strain>
        <tissue evidence="2">Stem</tissue>
    </source>
</reference>
<evidence type="ECO:0000313" key="2">
    <source>
        <dbReference type="EMBL" id="PKA61163.1"/>
    </source>
</evidence>
<gene>
    <name evidence="2" type="ORF">AXF42_Ash006059</name>
</gene>
<feature type="compositionally biased region" description="Basic and acidic residues" evidence="1">
    <location>
        <begin position="116"/>
        <end position="125"/>
    </location>
</feature>
<dbReference type="AlphaFoldDB" id="A0A2I0B041"/>
<dbReference type="PANTHER" id="PTHR35277">
    <property type="entry name" value="OS09G0363700 PROTEIN"/>
    <property type="match status" value="1"/>
</dbReference>
<dbReference type="EMBL" id="KZ451932">
    <property type="protein sequence ID" value="PKA61163.1"/>
    <property type="molecule type" value="Genomic_DNA"/>
</dbReference>
<name>A0A2I0B041_9ASPA</name>
<dbReference type="PANTHER" id="PTHR35277:SF10">
    <property type="entry name" value="OS09G0363700 PROTEIN"/>
    <property type="match status" value="1"/>
</dbReference>
<evidence type="ECO:0000313" key="3">
    <source>
        <dbReference type="Proteomes" id="UP000236161"/>
    </source>
</evidence>
<proteinExistence type="predicted"/>